<comment type="caution">
    <text evidence="2">The sequence shown here is derived from an EMBL/GenBank/DDBJ whole genome shotgun (WGS) entry which is preliminary data.</text>
</comment>
<feature type="transmembrane region" description="Helical" evidence="1">
    <location>
        <begin position="61"/>
        <end position="81"/>
    </location>
</feature>
<proteinExistence type="predicted"/>
<dbReference type="InterPro" id="IPR013922">
    <property type="entry name" value="Cyclin_PHO80-like"/>
</dbReference>
<reference evidence="2" key="2">
    <citation type="submission" date="2023-06" db="EMBL/GenBank/DDBJ databases">
        <authorList>
            <consortium name="Lawrence Berkeley National Laboratory"/>
            <person name="Haridas S."/>
            <person name="Hensen N."/>
            <person name="Bonometti L."/>
            <person name="Westerberg I."/>
            <person name="Brannstrom I.O."/>
            <person name="Guillou S."/>
            <person name="Cros-Aarteil S."/>
            <person name="Calhoun S."/>
            <person name="Kuo A."/>
            <person name="Mondo S."/>
            <person name="Pangilinan J."/>
            <person name="Riley R."/>
            <person name="Labutti K."/>
            <person name="Andreopoulos B."/>
            <person name="Lipzen A."/>
            <person name="Chen C."/>
            <person name="Yanf M."/>
            <person name="Daum C."/>
            <person name="Ng V."/>
            <person name="Clum A."/>
            <person name="Steindorff A."/>
            <person name="Ohm R."/>
            <person name="Martin F."/>
            <person name="Silar P."/>
            <person name="Natvig D."/>
            <person name="Lalanne C."/>
            <person name="Gautier V."/>
            <person name="Ament-Velasquez S.L."/>
            <person name="Kruys A."/>
            <person name="Hutchinson M.I."/>
            <person name="Powell A.J."/>
            <person name="Barry K."/>
            <person name="Miller A.N."/>
            <person name="Grigoriev I.V."/>
            <person name="Debuchy R."/>
            <person name="Gladieux P."/>
            <person name="Thoren M.H."/>
            <person name="Johannesson H."/>
        </authorList>
    </citation>
    <scope>NUCLEOTIDE SEQUENCE</scope>
    <source>
        <strain evidence="2">CBS 955.72</strain>
    </source>
</reference>
<keyword evidence="3" id="KW-1185">Reference proteome</keyword>
<feature type="transmembrane region" description="Helical" evidence="1">
    <location>
        <begin position="93"/>
        <end position="111"/>
    </location>
</feature>
<evidence type="ECO:0000313" key="3">
    <source>
        <dbReference type="Proteomes" id="UP001275084"/>
    </source>
</evidence>
<dbReference type="AlphaFoldDB" id="A0AAJ0HG88"/>
<evidence type="ECO:0000313" key="2">
    <source>
        <dbReference type="EMBL" id="KAK3350308.1"/>
    </source>
</evidence>
<organism evidence="2 3">
    <name type="scientific">Lasiosphaeria hispida</name>
    <dbReference type="NCBI Taxonomy" id="260671"/>
    <lineage>
        <taxon>Eukaryota</taxon>
        <taxon>Fungi</taxon>
        <taxon>Dikarya</taxon>
        <taxon>Ascomycota</taxon>
        <taxon>Pezizomycotina</taxon>
        <taxon>Sordariomycetes</taxon>
        <taxon>Sordariomycetidae</taxon>
        <taxon>Sordariales</taxon>
        <taxon>Lasiosphaeriaceae</taxon>
        <taxon>Lasiosphaeria</taxon>
    </lineage>
</organism>
<feature type="non-terminal residue" evidence="2">
    <location>
        <position position="1"/>
    </location>
</feature>
<dbReference type="Gene3D" id="1.10.472.10">
    <property type="entry name" value="Cyclin-like"/>
    <property type="match status" value="1"/>
</dbReference>
<feature type="transmembrane region" description="Helical" evidence="1">
    <location>
        <begin position="23"/>
        <end position="41"/>
    </location>
</feature>
<reference evidence="2" key="1">
    <citation type="journal article" date="2023" name="Mol. Phylogenet. Evol.">
        <title>Genome-scale phylogeny and comparative genomics of the fungal order Sordariales.</title>
        <authorList>
            <person name="Hensen N."/>
            <person name="Bonometti L."/>
            <person name="Westerberg I."/>
            <person name="Brannstrom I.O."/>
            <person name="Guillou S."/>
            <person name="Cros-Aarteil S."/>
            <person name="Calhoun S."/>
            <person name="Haridas S."/>
            <person name="Kuo A."/>
            <person name="Mondo S."/>
            <person name="Pangilinan J."/>
            <person name="Riley R."/>
            <person name="LaButti K."/>
            <person name="Andreopoulos B."/>
            <person name="Lipzen A."/>
            <person name="Chen C."/>
            <person name="Yan M."/>
            <person name="Daum C."/>
            <person name="Ng V."/>
            <person name="Clum A."/>
            <person name="Steindorff A."/>
            <person name="Ohm R.A."/>
            <person name="Martin F."/>
            <person name="Silar P."/>
            <person name="Natvig D.O."/>
            <person name="Lalanne C."/>
            <person name="Gautier V."/>
            <person name="Ament-Velasquez S.L."/>
            <person name="Kruys A."/>
            <person name="Hutchinson M.I."/>
            <person name="Powell A.J."/>
            <person name="Barry K."/>
            <person name="Miller A.N."/>
            <person name="Grigoriev I.V."/>
            <person name="Debuchy R."/>
            <person name="Gladieux P."/>
            <person name="Hiltunen Thoren M."/>
            <person name="Johannesson H."/>
        </authorList>
    </citation>
    <scope>NUCLEOTIDE SEQUENCE</scope>
    <source>
        <strain evidence="2">CBS 955.72</strain>
    </source>
</reference>
<dbReference type="Pfam" id="PF08613">
    <property type="entry name" value="Cyclin"/>
    <property type="match status" value="1"/>
</dbReference>
<keyword evidence="1" id="KW-1133">Transmembrane helix</keyword>
<dbReference type="Proteomes" id="UP001275084">
    <property type="component" value="Unassembled WGS sequence"/>
</dbReference>
<keyword evidence="1" id="KW-0472">Membrane</keyword>
<sequence length="146" mass="17056">LSPIKFNVVALEKFVYWLVSHNFISYLVWSAYSITTLLSPFEPDDNNDSVLSLENFVKNLIIYLGLKVLDLLGALVYLLRLRTCIWPIVKQQAYMTYRIILAFLILASKYLNNELMRNKEWAKCSIIDHCLCFSPAKVNWLEMLML</sequence>
<dbReference type="GO" id="GO:0019901">
    <property type="term" value="F:protein kinase binding"/>
    <property type="evidence" value="ECO:0007669"/>
    <property type="project" value="InterPro"/>
</dbReference>
<name>A0AAJ0HG88_9PEZI</name>
<accession>A0AAJ0HG88</accession>
<gene>
    <name evidence="2" type="ORF">B0T25DRAFT_459701</name>
</gene>
<protein>
    <submittedName>
        <fullName evidence="2">Uncharacterized protein</fullName>
    </submittedName>
</protein>
<dbReference type="EMBL" id="JAUIQD010000005">
    <property type="protein sequence ID" value="KAK3350308.1"/>
    <property type="molecule type" value="Genomic_DNA"/>
</dbReference>
<evidence type="ECO:0000256" key="1">
    <source>
        <dbReference type="SAM" id="Phobius"/>
    </source>
</evidence>
<keyword evidence="1" id="KW-0812">Transmembrane</keyword>